<evidence type="ECO:0000313" key="1">
    <source>
        <dbReference type="EMBL" id="RXH97102.1"/>
    </source>
</evidence>
<sequence length="222" mass="25293">MVLPSVKELKGLDSKQEERIWGRWGGLKLLALVGKGSGAGWKRWWRVEMLAWVGNGSGVAGKGNGKGSGCREGEGGILIIHVPVRFRKFSIHDSTRFARKGNKGVDLLACLCNTYETSEDELRKTMEMANSLIAEILKKKPVSAYVYGKSVEYERNYHETNLVKEVMGRHQDLKRREEVADRSHGGETLHRHGGYHKYEAWDRKEDEGYGEEWRNWRHGHGD</sequence>
<organism evidence="1 2">
    <name type="scientific">Malus domestica</name>
    <name type="common">Apple</name>
    <name type="synonym">Pyrus malus</name>
    <dbReference type="NCBI Taxonomy" id="3750"/>
    <lineage>
        <taxon>Eukaryota</taxon>
        <taxon>Viridiplantae</taxon>
        <taxon>Streptophyta</taxon>
        <taxon>Embryophyta</taxon>
        <taxon>Tracheophyta</taxon>
        <taxon>Spermatophyta</taxon>
        <taxon>Magnoliopsida</taxon>
        <taxon>eudicotyledons</taxon>
        <taxon>Gunneridae</taxon>
        <taxon>Pentapetalae</taxon>
        <taxon>rosids</taxon>
        <taxon>fabids</taxon>
        <taxon>Rosales</taxon>
        <taxon>Rosaceae</taxon>
        <taxon>Amygdaloideae</taxon>
        <taxon>Maleae</taxon>
        <taxon>Malus</taxon>
    </lineage>
</organism>
<name>A0A498JU87_MALDO</name>
<keyword evidence="2" id="KW-1185">Reference proteome</keyword>
<dbReference type="STRING" id="3750.A0A498JU87"/>
<dbReference type="EMBL" id="RDQH01000332">
    <property type="protein sequence ID" value="RXH97102.1"/>
    <property type="molecule type" value="Genomic_DNA"/>
</dbReference>
<proteinExistence type="predicted"/>
<reference evidence="1 2" key="1">
    <citation type="submission" date="2018-10" db="EMBL/GenBank/DDBJ databases">
        <title>A high-quality apple genome assembly.</title>
        <authorList>
            <person name="Hu J."/>
        </authorList>
    </citation>
    <scope>NUCLEOTIDE SEQUENCE [LARGE SCALE GENOMIC DNA]</scope>
    <source>
        <strain evidence="2">cv. HFTH1</strain>
        <tissue evidence="1">Young leaf</tissue>
    </source>
</reference>
<dbReference type="AlphaFoldDB" id="A0A498JU87"/>
<evidence type="ECO:0000313" key="2">
    <source>
        <dbReference type="Proteomes" id="UP000290289"/>
    </source>
</evidence>
<gene>
    <name evidence="1" type="ORF">DVH24_035770</name>
</gene>
<dbReference type="Proteomes" id="UP000290289">
    <property type="component" value="Chromosome 6"/>
</dbReference>
<accession>A0A498JU87</accession>
<comment type="caution">
    <text evidence="1">The sequence shown here is derived from an EMBL/GenBank/DDBJ whole genome shotgun (WGS) entry which is preliminary data.</text>
</comment>
<protein>
    <submittedName>
        <fullName evidence="1">Uncharacterized protein</fullName>
    </submittedName>
</protein>